<dbReference type="Gene3D" id="1.10.238.10">
    <property type="entry name" value="EF-hand"/>
    <property type="match status" value="1"/>
</dbReference>
<accession>A0ABT0U0H1</accession>
<keyword evidence="2" id="KW-0732">Signal</keyword>
<sequence>MKTFATLMTVSLALLFACPTQAQTPNRPFAQRDGNAKGQDRDGAERRARGGMTDMDPAQMVGRLIQQFDKDGDEKLDAKELTALLTMMRERRGQMGGEGNRPPFARDGEQAGQKFREMGERRRRLGNDTNADAGGDLPKRPAAE</sequence>
<evidence type="ECO:0000256" key="2">
    <source>
        <dbReference type="SAM" id="SignalP"/>
    </source>
</evidence>
<dbReference type="EMBL" id="JAMQBK010000021">
    <property type="protein sequence ID" value="MCM2370347.1"/>
    <property type="molecule type" value="Genomic_DNA"/>
</dbReference>
<gene>
    <name evidence="4" type="ORF">NB063_06880</name>
</gene>
<comment type="caution">
    <text evidence="4">The sequence shown here is derived from an EMBL/GenBank/DDBJ whole genome shotgun (WGS) entry which is preliminary data.</text>
</comment>
<proteinExistence type="predicted"/>
<evidence type="ECO:0000313" key="4">
    <source>
        <dbReference type="EMBL" id="MCM2370347.1"/>
    </source>
</evidence>
<feature type="compositionally biased region" description="Basic and acidic residues" evidence="1">
    <location>
        <begin position="104"/>
        <end position="120"/>
    </location>
</feature>
<name>A0ABT0U0H1_9BACT</name>
<feature type="chain" id="PRO_5046585403" description="EF-hand domain-containing protein" evidence="2">
    <location>
        <begin position="23"/>
        <end position="144"/>
    </location>
</feature>
<evidence type="ECO:0000313" key="5">
    <source>
        <dbReference type="Proteomes" id="UP001202961"/>
    </source>
</evidence>
<dbReference type="Proteomes" id="UP001202961">
    <property type="component" value="Unassembled WGS sequence"/>
</dbReference>
<feature type="signal peptide" evidence="2">
    <location>
        <begin position="1"/>
        <end position="22"/>
    </location>
</feature>
<feature type="domain" description="EF-hand" evidence="3">
    <location>
        <begin position="56"/>
        <end position="91"/>
    </location>
</feature>
<dbReference type="PROSITE" id="PS51257">
    <property type="entry name" value="PROKAR_LIPOPROTEIN"/>
    <property type="match status" value="1"/>
</dbReference>
<dbReference type="RefSeq" id="WP_250928017.1">
    <property type="nucleotide sequence ID" value="NZ_JAMQBK010000021.1"/>
</dbReference>
<feature type="region of interest" description="Disordered" evidence="1">
    <location>
        <begin position="23"/>
        <end position="58"/>
    </location>
</feature>
<dbReference type="SUPFAM" id="SSF47473">
    <property type="entry name" value="EF-hand"/>
    <property type="match status" value="1"/>
</dbReference>
<feature type="region of interest" description="Disordered" evidence="1">
    <location>
        <begin position="92"/>
        <end position="144"/>
    </location>
</feature>
<evidence type="ECO:0000256" key="1">
    <source>
        <dbReference type="SAM" id="MobiDB-lite"/>
    </source>
</evidence>
<organism evidence="4 5">
    <name type="scientific">Aporhodopirellula aestuarii</name>
    <dbReference type="NCBI Taxonomy" id="2950107"/>
    <lineage>
        <taxon>Bacteria</taxon>
        <taxon>Pseudomonadati</taxon>
        <taxon>Planctomycetota</taxon>
        <taxon>Planctomycetia</taxon>
        <taxon>Pirellulales</taxon>
        <taxon>Pirellulaceae</taxon>
        <taxon>Aporhodopirellula</taxon>
    </lineage>
</organism>
<keyword evidence="5" id="KW-1185">Reference proteome</keyword>
<protein>
    <recommendedName>
        <fullName evidence="3">EF-hand domain-containing protein</fullName>
    </recommendedName>
</protein>
<evidence type="ECO:0000259" key="3">
    <source>
        <dbReference type="PROSITE" id="PS50222"/>
    </source>
</evidence>
<dbReference type="InterPro" id="IPR011992">
    <property type="entry name" value="EF-hand-dom_pair"/>
</dbReference>
<feature type="compositionally biased region" description="Basic and acidic residues" evidence="1">
    <location>
        <begin position="34"/>
        <end position="48"/>
    </location>
</feature>
<dbReference type="PROSITE" id="PS50222">
    <property type="entry name" value="EF_HAND_2"/>
    <property type="match status" value="1"/>
</dbReference>
<dbReference type="InterPro" id="IPR002048">
    <property type="entry name" value="EF_hand_dom"/>
</dbReference>
<reference evidence="4 5" key="1">
    <citation type="journal article" date="2022" name="Syst. Appl. Microbiol.">
        <title>Rhodopirellula aestuarii sp. nov., a novel member of the genus Rhodopirellula isolated from brackish sediments collected in the Tagus River estuary, Portugal.</title>
        <authorList>
            <person name="Vitorino I.R."/>
            <person name="Klimek D."/>
            <person name="Calusinska M."/>
            <person name="Lobo-da-Cunha A."/>
            <person name="Vasconcelos V."/>
            <person name="Lage O.M."/>
        </authorList>
    </citation>
    <scope>NUCLEOTIDE SEQUENCE [LARGE SCALE GENOMIC DNA]</scope>
    <source>
        <strain evidence="4 5">ICT_H3.1</strain>
    </source>
</reference>